<feature type="chain" id="PRO_5037072913" evidence="6">
    <location>
        <begin position="33"/>
        <end position="601"/>
    </location>
</feature>
<evidence type="ECO:0000256" key="2">
    <source>
        <dbReference type="ARBA" id="ARBA00022525"/>
    </source>
</evidence>
<keyword evidence="2" id="KW-0964">Secreted</keyword>
<proteinExistence type="predicted"/>
<dbReference type="Proteomes" id="UP000713596">
    <property type="component" value="Unassembled WGS sequence"/>
</dbReference>
<keyword evidence="1" id="KW-0134">Cell wall</keyword>
<reference evidence="8" key="1">
    <citation type="journal article" date="2021" name="PeerJ">
        <title>Extensive microbial diversity within the chicken gut microbiome revealed by metagenomics and culture.</title>
        <authorList>
            <person name="Gilroy R."/>
            <person name="Ravi A."/>
            <person name="Getino M."/>
            <person name="Pursley I."/>
            <person name="Horton D.L."/>
            <person name="Alikhan N.F."/>
            <person name="Baker D."/>
            <person name="Gharbi K."/>
            <person name="Hall N."/>
            <person name="Watson M."/>
            <person name="Adriaenssens E.M."/>
            <person name="Foster-Nyarko E."/>
            <person name="Jarju S."/>
            <person name="Secka A."/>
            <person name="Antonio M."/>
            <person name="Oren A."/>
            <person name="Chaudhuri R.R."/>
            <person name="La Ragione R."/>
            <person name="Hildebrand F."/>
            <person name="Pallen M.J."/>
        </authorList>
    </citation>
    <scope>NUCLEOTIDE SEQUENCE</scope>
    <source>
        <strain evidence="8">B5_2728</strain>
    </source>
</reference>
<keyword evidence="5" id="KW-1133">Transmembrane helix</keyword>
<evidence type="ECO:0000259" key="7">
    <source>
        <dbReference type="Pfam" id="PF00746"/>
    </source>
</evidence>
<protein>
    <submittedName>
        <fullName evidence="8">Isopeptide-forming domain-containing fimbrial protein</fullName>
    </submittedName>
</protein>
<evidence type="ECO:0000256" key="4">
    <source>
        <dbReference type="ARBA" id="ARBA00023088"/>
    </source>
</evidence>
<dbReference type="InterPro" id="IPR019931">
    <property type="entry name" value="LPXTG_anchor"/>
</dbReference>
<name>A0A948T2N9_9FIRM</name>
<evidence type="ECO:0000256" key="6">
    <source>
        <dbReference type="SAM" id="SignalP"/>
    </source>
</evidence>
<evidence type="ECO:0000256" key="5">
    <source>
        <dbReference type="SAM" id="Phobius"/>
    </source>
</evidence>
<keyword evidence="5" id="KW-0472">Membrane</keyword>
<organism evidence="8 9">
    <name type="scientific">Candidatus Allofournierella pullistercoris</name>
    <dbReference type="NCBI Taxonomy" id="2838597"/>
    <lineage>
        <taxon>Bacteria</taxon>
        <taxon>Bacillati</taxon>
        <taxon>Bacillota</taxon>
        <taxon>Clostridia</taxon>
        <taxon>Eubacteriales</taxon>
        <taxon>Oscillospiraceae</taxon>
        <taxon>Allofournierella</taxon>
    </lineage>
</organism>
<evidence type="ECO:0000256" key="3">
    <source>
        <dbReference type="ARBA" id="ARBA00022729"/>
    </source>
</evidence>
<accession>A0A948T2N9</accession>
<evidence type="ECO:0000256" key="1">
    <source>
        <dbReference type="ARBA" id="ARBA00022512"/>
    </source>
</evidence>
<dbReference type="AlphaFoldDB" id="A0A948T2N9"/>
<feature type="domain" description="Gram-positive cocci surface proteins LPxTG" evidence="7">
    <location>
        <begin position="559"/>
        <end position="599"/>
    </location>
</feature>
<dbReference type="NCBIfam" id="TIGR01167">
    <property type="entry name" value="LPXTG_anchor"/>
    <property type="match status" value="1"/>
</dbReference>
<evidence type="ECO:0000313" key="9">
    <source>
        <dbReference type="Proteomes" id="UP000713596"/>
    </source>
</evidence>
<dbReference type="EMBL" id="JAHLFP010000027">
    <property type="protein sequence ID" value="MBU3805969.1"/>
    <property type="molecule type" value="Genomic_DNA"/>
</dbReference>
<keyword evidence="4" id="KW-0572">Peptidoglycan-anchor</keyword>
<reference evidence="8" key="2">
    <citation type="submission" date="2021-04" db="EMBL/GenBank/DDBJ databases">
        <authorList>
            <person name="Gilroy R."/>
        </authorList>
    </citation>
    <scope>NUCLEOTIDE SEQUENCE</scope>
    <source>
        <strain evidence="8">B5_2728</strain>
    </source>
</reference>
<keyword evidence="3 6" id="KW-0732">Signal</keyword>
<sequence>MTATKSSWAVRFSALLITMALIFALIPSYAFAADTSGRISITKPDTITIPWSGMQVNAYMVLQQTNPIEEDPMRKTYKVTEDFKPLFDTPEVEKHFGDAPRGPVYLTYDAISQKIVAQDQQPDMTTPSIKIEDDSALDSQFPTEDLLSRIQNGNAQDNTGMIVLYDWIEQYIQAKGILANRTETAGTGNEMALTGLTPGGYALLFSHVPEGIVVNQGIIVASSSGNQAPITVALKAQDLPLEKEVANHTQNTGFNSAVSAQVGDILDYHITTKLPNPTANSQFVTFKLEDKLVNQSVVDNSFQLTVGGTPLTFDSTTNQFTTVGGGTIVATLTIHHSAGTNGDTDSSFVLDFNKGILTNTNWVGDAVELHYQAELGADAVKQNDNTVKLTYENGPTEHTDQITTHVYTYGVNLNKTFEGDPAIIHTYESVQFALYASEADAGQIDKALLFTKQADGSYKLDPNGDQNLLTPNVTTGLLRLEGLGADTYILEERATKTGYITSGNVRIALVDEGALANGVANGRLDQTSKAELIDAPDIDLNNVVDNNGDLAVLAFGLINQKGFELPRTGGEGTWMYTLGGVALIGVAGLLMVLNNKKKKSH</sequence>
<dbReference type="Gene3D" id="2.60.40.740">
    <property type="match status" value="1"/>
</dbReference>
<dbReference type="NCBIfam" id="TIGR04226">
    <property type="entry name" value="RrgB_K2N_iso_D2"/>
    <property type="match status" value="1"/>
</dbReference>
<gene>
    <name evidence="8" type="ORF">H9882_03645</name>
</gene>
<comment type="caution">
    <text evidence="8">The sequence shown here is derived from an EMBL/GenBank/DDBJ whole genome shotgun (WGS) entry which is preliminary data.</text>
</comment>
<keyword evidence="5" id="KW-0812">Transmembrane</keyword>
<feature type="signal peptide" evidence="6">
    <location>
        <begin position="1"/>
        <end position="32"/>
    </location>
</feature>
<dbReference type="InterPro" id="IPR026466">
    <property type="entry name" value="Fim_isopep_form_D2_dom"/>
</dbReference>
<dbReference type="Pfam" id="PF00746">
    <property type="entry name" value="Gram_pos_anchor"/>
    <property type="match status" value="1"/>
</dbReference>
<evidence type="ECO:0000313" key="8">
    <source>
        <dbReference type="EMBL" id="MBU3805969.1"/>
    </source>
</evidence>
<feature type="transmembrane region" description="Helical" evidence="5">
    <location>
        <begin position="574"/>
        <end position="593"/>
    </location>
</feature>